<protein>
    <recommendedName>
        <fullName evidence="4">lipopolysaccharide heptosyltransferase II</fullName>
        <ecNumber evidence="4">2.4.99.24</ecNumber>
    </recommendedName>
</protein>
<dbReference type="Gene3D" id="3.40.50.2000">
    <property type="entry name" value="Glycogen Phosphorylase B"/>
    <property type="match status" value="2"/>
</dbReference>
<dbReference type="Pfam" id="PF01075">
    <property type="entry name" value="Glyco_transf_9"/>
    <property type="match status" value="1"/>
</dbReference>
<dbReference type="GO" id="GO:0005829">
    <property type="term" value="C:cytosol"/>
    <property type="evidence" value="ECO:0007669"/>
    <property type="project" value="TreeGrafter"/>
</dbReference>
<dbReference type="EC" id="2.4.99.24" evidence="4"/>
<organism evidence="6 7">
    <name type="scientific">Helicobacter enhydrae</name>
    <dbReference type="NCBI Taxonomy" id="222136"/>
    <lineage>
        <taxon>Bacteria</taxon>
        <taxon>Pseudomonadati</taxon>
        <taxon>Campylobacterota</taxon>
        <taxon>Epsilonproteobacteria</taxon>
        <taxon>Campylobacterales</taxon>
        <taxon>Helicobacteraceae</taxon>
        <taxon>Helicobacter</taxon>
    </lineage>
</organism>
<dbReference type="GO" id="GO:0008713">
    <property type="term" value="F:ADP-heptose-lipopolysaccharide heptosyltransferase activity"/>
    <property type="evidence" value="ECO:0007669"/>
    <property type="project" value="UniProtKB-EC"/>
</dbReference>
<accession>A0A1B1U7L9</accession>
<keyword evidence="1" id="KW-0328">Glycosyltransferase</keyword>
<dbReference type="PANTHER" id="PTHR30160:SF7">
    <property type="entry name" value="ADP-HEPTOSE--LPS HEPTOSYLTRANSFERASE 2"/>
    <property type="match status" value="1"/>
</dbReference>
<evidence type="ECO:0000313" key="6">
    <source>
        <dbReference type="EMBL" id="ANV98784.1"/>
    </source>
</evidence>
<evidence type="ECO:0000256" key="5">
    <source>
        <dbReference type="ARBA" id="ARBA00047503"/>
    </source>
</evidence>
<dbReference type="Proteomes" id="UP000092884">
    <property type="component" value="Chromosome"/>
</dbReference>
<comment type="catalytic activity">
    <reaction evidence="5">
        <text>an L-alpha-D-Hep-(1-&gt;5)-[alpha-Kdo-(2-&gt;4)]-alpha-Kdo-(2-&gt;6)-lipid A + ADP-L-glycero-beta-D-manno-heptose = an L-alpha-D-Hep-(1-&gt;3)-L-alpha-D-Hep-(1-&gt;5)-[alpha-Kdo-(2-&gt;4)]-alpha-Kdo-(2-&gt;6)-lipid A + ADP + H(+)</text>
        <dbReference type="Rhea" id="RHEA:74071"/>
        <dbReference type="ChEBI" id="CHEBI:15378"/>
        <dbReference type="ChEBI" id="CHEBI:61506"/>
        <dbReference type="ChEBI" id="CHEBI:193068"/>
        <dbReference type="ChEBI" id="CHEBI:193069"/>
        <dbReference type="ChEBI" id="CHEBI:456216"/>
        <dbReference type="EC" id="2.4.99.24"/>
    </reaction>
</comment>
<gene>
    <name evidence="6" type="ORF">BBW65_06590</name>
</gene>
<keyword evidence="2 6" id="KW-0808">Transferase</keyword>
<evidence type="ECO:0000256" key="3">
    <source>
        <dbReference type="ARBA" id="ARBA00043995"/>
    </source>
</evidence>
<dbReference type="EMBL" id="CP016503">
    <property type="protein sequence ID" value="ANV98784.1"/>
    <property type="molecule type" value="Genomic_DNA"/>
</dbReference>
<comment type="similarity">
    <text evidence="3">Belongs to the glycosyltransferase 9 family.</text>
</comment>
<evidence type="ECO:0000313" key="7">
    <source>
        <dbReference type="Proteomes" id="UP000092884"/>
    </source>
</evidence>
<dbReference type="CDD" id="cd03789">
    <property type="entry name" value="GT9_LPS_heptosyltransferase"/>
    <property type="match status" value="1"/>
</dbReference>
<keyword evidence="7" id="KW-1185">Reference proteome</keyword>
<dbReference type="InterPro" id="IPR011910">
    <property type="entry name" value="RfaF"/>
</dbReference>
<dbReference type="PANTHER" id="PTHR30160">
    <property type="entry name" value="TETRAACYLDISACCHARIDE 4'-KINASE-RELATED"/>
    <property type="match status" value="1"/>
</dbReference>
<name>A0A1B1U7L9_9HELI</name>
<dbReference type="KEGG" id="het:BBW65_06590"/>
<dbReference type="SUPFAM" id="SSF53756">
    <property type="entry name" value="UDP-Glycosyltransferase/glycogen phosphorylase"/>
    <property type="match status" value="1"/>
</dbReference>
<evidence type="ECO:0000256" key="2">
    <source>
        <dbReference type="ARBA" id="ARBA00022679"/>
    </source>
</evidence>
<evidence type="ECO:0000256" key="4">
    <source>
        <dbReference type="ARBA" id="ARBA00044042"/>
    </source>
</evidence>
<sequence>MSTPTIELLAQHYPQAQISLVGSKVGIELFKRHTFIHNLYHDETKLAKNRFLATLQLAKTIGKHDIAITLQNNLPSALLLFLTRSNIRIGYRGNLRSPLLTHALKPQKQLHQVQQYLHLLTALNLSIPEDTPLKLPNFPIPHNTNIRIGINAGAKYGSAKRWCEEYFIELIAILLNRKYEVFLYGGSEESESNMRITQAIQSLAPTQLFHNLTNQTNISQLIDNIASLDLFVTNDSGPMHIASALGIPLLAIFGPTDATETSPYNSQYPQILLNKHLPCAPCKKRQCPLKHHQCMKLITPDEVLNSIDILLKR</sequence>
<dbReference type="GO" id="GO:0009244">
    <property type="term" value="P:lipopolysaccharide core region biosynthetic process"/>
    <property type="evidence" value="ECO:0007669"/>
    <property type="project" value="TreeGrafter"/>
</dbReference>
<dbReference type="NCBIfam" id="TIGR02195">
    <property type="entry name" value="heptsyl_trn_II"/>
    <property type="match status" value="1"/>
</dbReference>
<dbReference type="AlphaFoldDB" id="A0A1B1U7L9"/>
<proteinExistence type="inferred from homology"/>
<reference evidence="7" key="1">
    <citation type="submission" date="2016-07" db="EMBL/GenBank/DDBJ databases">
        <authorList>
            <person name="Florea S."/>
            <person name="Webb J.S."/>
            <person name="Jaromczyk J."/>
            <person name="Schardl C.L."/>
        </authorList>
    </citation>
    <scope>NUCLEOTIDE SEQUENCE [LARGE SCALE GENOMIC DNA]</scope>
    <source>
        <strain evidence="7">MIT 01-6242</strain>
    </source>
</reference>
<dbReference type="InterPro" id="IPR051199">
    <property type="entry name" value="LPS_LOS_Heptosyltrfase"/>
</dbReference>
<dbReference type="InterPro" id="IPR002201">
    <property type="entry name" value="Glyco_trans_9"/>
</dbReference>
<dbReference type="STRING" id="222136.BBW65_06590"/>
<evidence type="ECO:0000256" key="1">
    <source>
        <dbReference type="ARBA" id="ARBA00022676"/>
    </source>
</evidence>